<dbReference type="InterPro" id="IPR005583">
    <property type="entry name" value="YaaA"/>
</dbReference>
<comment type="caution">
    <text evidence="1">The sequence shown here is derived from an EMBL/GenBank/DDBJ whole genome shotgun (WGS) entry which is preliminary data.</text>
</comment>
<proteinExistence type="predicted"/>
<keyword evidence="2" id="KW-1185">Reference proteome</keyword>
<reference evidence="1 2" key="1">
    <citation type="submission" date="2018-12" db="EMBL/GenBank/DDBJ databases">
        <authorList>
            <person name="Li F."/>
        </authorList>
    </citation>
    <scope>NUCLEOTIDE SEQUENCE [LARGE SCALE GENOMIC DNA]</scope>
    <source>
        <strain evidence="1 2">11W25H-1</strain>
    </source>
</reference>
<dbReference type="PANTHER" id="PTHR30283">
    <property type="entry name" value="PEROXIDE STRESS RESPONSE PROTEIN YAAA"/>
    <property type="match status" value="1"/>
</dbReference>
<dbReference type="AlphaFoldDB" id="A0A3S3YWE9"/>
<organism evidence="1 2">
    <name type="scientific">Labedella phragmitis</name>
    <dbReference type="NCBI Taxonomy" id="2498849"/>
    <lineage>
        <taxon>Bacteria</taxon>
        <taxon>Bacillati</taxon>
        <taxon>Actinomycetota</taxon>
        <taxon>Actinomycetes</taxon>
        <taxon>Micrococcales</taxon>
        <taxon>Microbacteriaceae</taxon>
        <taxon>Labedella</taxon>
    </lineage>
</organism>
<name>A0A3S3YWE9_9MICO</name>
<dbReference type="GO" id="GO:0033194">
    <property type="term" value="P:response to hydroperoxide"/>
    <property type="evidence" value="ECO:0007669"/>
    <property type="project" value="TreeGrafter"/>
</dbReference>
<dbReference type="PANTHER" id="PTHR30283:SF4">
    <property type="entry name" value="PEROXIDE STRESS RESISTANCE PROTEIN YAAA"/>
    <property type="match status" value="1"/>
</dbReference>
<dbReference type="Pfam" id="PF03883">
    <property type="entry name" value="H2O2_YaaD"/>
    <property type="match status" value="1"/>
</dbReference>
<dbReference type="RefSeq" id="WP_128495924.1">
    <property type="nucleotide sequence ID" value="NZ_RZNB01000006.1"/>
</dbReference>
<dbReference type="OrthoDB" id="3210767at2"/>
<gene>
    <name evidence="1" type="ORF">ELQ90_14100</name>
</gene>
<sequence>MLLLLPPSETKVQGGTGRSLLLRQLSFPELTAVRSRVLNAVVELSRDPEAAIRALKLGPKGHGEVAINRAVRRSATLPAIDRYTGVLYDALDARSLSPEARRFAEDHVVIQSALFGPVGALDPVPGYRLSHSSRLPGLRLTPTWAEAAGPVLERVDGLIVDLRSEGYAELGPVRASDRVAYIRVVAVDDEGRRRALNHFNKKTKGLFTRAVLESGQDFGDIEELAAWAAGAGFSLGPGSAAGEWDLVVPEVALPPTGSTTGARTSSPIG</sequence>
<evidence type="ECO:0000313" key="1">
    <source>
        <dbReference type="EMBL" id="RWZ46572.1"/>
    </source>
</evidence>
<dbReference type="Proteomes" id="UP000288547">
    <property type="component" value="Unassembled WGS sequence"/>
</dbReference>
<accession>A0A3S3YWE9</accession>
<evidence type="ECO:0000313" key="2">
    <source>
        <dbReference type="Proteomes" id="UP000288547"/>
    </source>
</evidence>
<dbReference type="GO" id="GO:0005829">
    <property type="term" value="C:cytosol"/>
    <property type="evidence" value="ECO:0007669"/>
    <property type="project" value="TreeGrafter"/>
</dbReference>
<protein>
    <submittedName>
        <fullName evidence="1">Peroxide stress protein YaaA</fullName>
    </submittedName>
</protein>
<dbReference type="EMBL" id="RZNB01000006">
    <property type="protein sequence ID" value="RWZ46572.1"/>
    <property type="molecule type" value="Genomic_DNA"/>
</dbReference>